<evidence type="ECO:0000256" key="7">
    <source>
        <dbReference type="ARBA" id="ARBA00048924"/>
    </source>
</evidence>
<protein>
    <recommendedName>
        <fullName evidence="4 8">L-2,4-diaminobutyric acid acetyltransferase</fullName>
        <shortName evidence="8">DABA acetyltransferase</shortName>
        <ecNumber evidence="3 8">2.3.1.178</ecNumber>
    </recommendedName>
</protein>
<evidence type="ECO:0000259" key="9">
    <source>
        <dbReference type="PROSITE" id="PS51186"/>
    </source>
</evidence>
<keyword evidence="5 8" id="KW-0808">Transferase</keyword>
<dbReference type="OrthoDB" id="2436196at2"/>
<comment type="catalytic activity">
    <reaction evidence="7 8">
        <text>L-2,4-diaminobutanoate + acetyl-CoA = (2S)-4-acetamido-2-aminobutanoate + CoA + H(+)</text>
        <dbReference type="Rhea" id="RHEA:16901"/>
        <dbReference type="ChEBI" id="CHEBI:15378"/>
        <dbReference type="ChEBI" id="CHEBI:57287"/>
        <dbReference type="ChEBI" id="CHEBI:57288"/>
        <dbReference type="ChEBI" id="CHEBI:58761"/>
        <dbReference type="ChEBI" id="CHEBI:58929"/>
        <dbReference type="EC" id="2.3.1.178"/>
    </reaction>
</comment>
<dbReference type="Proteomes" id="UP000244441">
    <property type="component" value="Chromosome"/>
</dbReference>
<evidence type="ECO:0000256" key="3">
    <source>
        <dbReference type="ARBA" id="ARBA00012355"/>
    </source>
</evidence>
<dbReference type="PIRSF" id="PIRSF037663">
    <property type="entry name" value="Acetyltransf_GNAT_prd"/>
    <property type="match status" value="1"/>
</dbReference>
<dbReference type="SUPFAM" id="SSF55729">
    <property type="entry name" value="Acyl-CoA N-acyltransferases (Nat)"/>
    <property type="match status" value="1"/>
</dbReference>
<dbReference type="GO" id="GO:0019491">
    <property type="term" value="P:ectoine biosynthetic process"/>
    <property type="evidence" value="ECO:0007669"/>
    <property type="project" value="UniProtKB-UniPathway"/>
</dbReference>
<evidence type="ECO:0000313" key="11">
    <source>
        <dbReference type="Proteomes" id="UP000244441"/>
    </source>
</evidence>
<dbReference type="RefSeq" id="WP_108601198.1">
    <property type="nucleotide sequence ID" value="NZ_CP026604.1"/>
</dbReference>
<dbReference type="NCBIfam" id="TIGR02406">
    <property type="entry name" value="ectoine_EctA"/>
    <property type="match status" value="1"/>
</dbReference>
<keyword evidence="6 8" id="KW-0012">Acyltransferase</keyword>
<dbReference type="EMBL" id="CP026604">
    <property type="protein sequence ID" value="AWB65120.1"/>
    <property type="molecule type" value="Genomic_DNA"/>
</dbReference>
<evidence type="ECO:0000256" key="6">
    <source>
        <dbReference type="ARBA" id="ARBA00023315"/>
    </source>
</evidence>
<dbReference type="InterPro" id="IPR016181">
    <property type="entry name" value="Acyl_CoA_acyltransferase"/>
</dbReference>
<dbReference type="UniPathway" id="UPA00067">
    <property type="reaction ID" value="UER00122"/>
</dbReference>
<sequence length="162" mass="18464">MFSNILLRQPTIDDGADVFYLVQRCPPLDNNSSYCNFLQCSHFSTTSVAALQEGKLVGFISAYILPQQPDTLFVWQIAIDKSLRGQGMAPKMVKHILERPTCSDVRFIETTITPDNQSSWRVFEKLASQLESDLKHDVFLDKDQHFNGQHESEALVRIGPYR</sequence>
<dbReference type="EC" id="2.3.1.178" evidence="3 8"/>
<evidence type="ECO:0000256" key="5">
    <source>
        <dbReference type="ARBA" id="ARBA00022679"/>
    </source>
</evidence>
<organism evidence="10 11">
    <name type="scientific">Saccharobesus litoralis</name>
    <dbReference type="NCBI Taxonomy" id="2172099"/>
    <lineage>
        <taxon>Bacteria</taxon>
        <taxon>Pseudomonadati</taxon>
        <taxon>Pseudomonadota</taxon>
        <taxon>Gammaproteobacteria</taxon>
        <taxon>Alteromonadales</taxon>
        <taxon>Alteromonadaceae</taxon>
        <taxon>Saccharobesus</taxon>
    </lineage>
</organism>
<evidence type="ECO:0000256" key="8">
    <source>
        <dbReference type="RuleBase" id="RU365045"/>
    </source>
</evidence>
<comment type="similarity">
    <text evidence="2 8">Belongs to the acetyltransferase family. EctA subfamily.</text>
</comment>
<accession>A0A2S0VLY3</accession>
<comment type="function">
    <text evidence="8">Catalyzes the acetylation of L-2,4-diaminobutyrate (DABA) to gamma-N-acetyl-alpha,gamma-diaminobutyric acid (ADABA) with acetyl coenzyme A.</text>
</comment>
<dbReference type="Pfam" id="PF00583">
    <property type="entry name" value="Acetyltransf_1"/>
    <property type="match status" value="1"/>
</dbReference>
<keyword evidence="11" id="KW-1185">Reference proteome</keyword>
<gene>
    <name evidence="8 10" type="primary">ectA</name>
    <name evidence="10" type="ORF">C2869_01085</name>
</gene>
<reference evidence="10 11" key="1">
    <citation type="submission" date="2018-01" db="EMBL/GenBank/DDBJ databases">
        <title>Genome sequence of a Cantenovulum-like bacteria.</title>
        <authorList>
            <person name="Tan W.R."/>
            <person name="Lau N.-S."/>
            <person name="Go F."/>
            <person name="Amirul A.-A.A."/>
        </authorList>
    </citation>
    <scope>NUCLEOTIDE SEQUENCE [LARGE SCALE GENOMIC DNA]</scope>
    <source>
        <strain evidence="10 11">CCB-QB4</strain>
    </source>
</reference>
<name>A0A2S0VLY3_9ALTE</name>
<dbReference type="InterPro" id="IPR017255">
    <property type="entry name" value="AcTrfase_GNAT_prd"/>
</dbReference>
<comment type="pathway">
    <text evidence="1 8">Amine and polyamine biosynthesis; ectoine biosynthesis; L-ectoine from L-aspartate 4-semialdehyde: step 2/3.</text>
</comment>
<feature type="domain" description="N-acetyltransferase" evidence="9">
    <location>
        <begin position="5"/>
        <end position="162"/>
    </location>
</feature>
<evidence type="ECO:0000256" key="1">
    <source>
        <dbReference type="ARBA" id="ARBA00004978"/>
    </source>
</evidence>
<evidence type="ECO:0000256" key="2">
    <source>
        <dbReference type="ARBA" id="ARBA00010712"/>
    </source>
</evidence>
<dbReference type="AlphaFoldDB" id="A0A2S0VLY3"/>
<dbReference type="CDD" id="cd04301">
    <property type="entry name" value="NAT_SF"/>
    <property type="match status" value="1"/>
</dbReference>
<dbReference type="KEGG" id="cate:C2869_01085"/>
<evidence type="ECO:0000256" key="4">
    <source>
        <dbReference type="ARBA" id="ARBA00017935"/>
    </source>
</evidence>
<dbReference type="InterPro" id="IPR012772">
    <property type="entry name" value="Ectoine_EctA"/>
</dbReference>
<proteinExistence type="inferred from homology"/>
<dbReference type="Gene3D" id="3.40.630.30">
    <property type="match status" value="1"/>
</dbReference>
<evidence type="ECO:0000313" key="10">
    <source>
        <dbReference type="EMBL" id="AWB65120.1"/>
    </source>
</evidence>
<dbReference type="GO" id="GO:0033816">
    <property type="term" value="F:diaminobutyrate acetyltransferase activity"/>
    <property type="evidence" value="ECO:0007669"/>
    <property type="project" value="UniProtKB-EC"/>
</dbReference>
<dbReference type="PROSITE" id="PS51186">
    <property type="entry name" value="GNAT"/>
    <property type="match status" value="1"/>
</dbReference>
<dbReference type="InterPro" id="IPR000182">
    <property type="entry name" value="GNAT_dom"/>
</dbReference>